<dbReference type="AlphaFoldDB" id="A0A562QIA8"/>
<dbReference type="EMBL" id="VLKY01000003">
    <property type="protein sequence ID" value="TWI56508.1"/>
    <property type="molecule type" value="Genomic_DNA"/>
</dbReference>
<dbReference type="RefSeq" id="WP_158635408.1">
    <property type="nucleotide sequence ID" value="NZ_VLKY01000003.1"/>
</dbReference>
<organism evidence="1 2">
    <name type="scientific">Pseudomonas duriflava</name>
    <dbReference type="NCBI Taxonomy" id="459528"/>
    <lineage>
        <taxon>Bacteria</taxon>
        <taxon>Pseudomonadati</taxon>
        <taxon>Pseudomonadota</taxon>
        <taxon>Gammaproteobacteria</taxon>
        <taxon>Pseudomonadales</taxon>
        <taxon>Pseudomonadaceae</taxon>
        <taxon>Pseudomonas</taxon>
    </lineage>
</organism>
<gene>
    <name evidence="1" type="ORF">IQ22_00958</name>
</gene>
<reference evidence="1 2" key="1">
    <citation type="journal article" date="2015" name="Stand. Genomic Sci.">
        <title>Genomic Encyclopedia of Bacterial and Archaeal Type Strains, Phase III: the genomes of soil and plant-associated and newly described type strains.</title>
        <authorList>
            <person name="Whitman W.B."/>
            <person name="Woyke T."/>
            <person name="Klenk H.P."/>
            <person name="Zhou Y."/>
            <person name="Lilburn T.G."/>
            <person name="Beck B.J."/>
            <person name="De Vos P."/>
            <person name="Vandamme P."/>
            <person name="Eisen J.A."/>
            <person name="Garrity G."/>
            <person name="Hugenholtz P."/>
            <person name="Kyrpides N.C."/>
        </authorList>
    </citation>
    <scope>NUCLEOTIDE SEQUENCE [LARGE SCALE GENOMIC DNA]</scope>
    <source>
        <strain evidence="1 2">CGMCC 1.6858</strain>
    </source>
</reference>
<sequence>MLFRSSTETPCGITLLATTLQLLVTTQPVLVATRPVGVGQSIGYR</sequence>
<name>A0A562QIA8_9PSED</name>
<evidence type="ECO:0000313" key="1">
    <source>
        <dbReference type="EMBL" id="TWI56508.1"/>
    </source>
</evidence>
<proteinExistence type="predicted"/>
<keyword evidence="2" id="KW-1185">Reference proteome</keyword>
<accession>A0A562QIA8</accession>
<comment type="caution">
    <text evidence="1">The sequence shown here is derived from an EMBL/GenBank/DDBJ whole genome shotgun (WGS) entry which is preliminary data.</text>
</comment>
<dbReference type="Proteomes" id="UP000316905">
    <property type="component" value="Unassembled WGS sequence"/>
</dbReference>
<evidence type="ECO:0000313" key="2">
    <source>
        <dbReference type="Proteomes" id="UP000316905"/>
    </source>
</evidence>
<protein>
    <submittedName>
        <fullName evidence="1">Uncharacterized protein</fullName>
    </submittedName>
</protein>